<sequence>MSYPHRLYLSFHSCGYRIIPEPEISGAHTEAPHAETAPCGPADPGKPAPRRISRFNWTGTAQTSNPALLTPIEAYRERRRAGRRYTAGAFVVLAALIAFGIGTIALGVSQSNANALDESHVFSGSLPLLPFDEEVKTAKTATSTPQQDWMKGKVPNLYQNDLQWSERAYASSTLGACGQAPVSMTMAYVAITGSNETLPNDIAKIIESEGFASKETTDPAFVAETASALGLQAAEVPADEPSLRKQIIAGNPVICVVGPGDFTDTQSFIVLSGIDMDSKLVVHDPASDSRSSRGWSFEDILDQSESLWAISAPAADA</sequence>
<dbReference type="Pfam" id="PF13529">
    <property type="entry name" value="Peptidase_C39_2"/>
    <property type="match status" value="1"/>
</dbReference>
<feature type="transmembrane region" description="Helical" evidence="2">
    <location>
        <begin position="85"/>
        <end position="108"/>
    </location>
</feature>
<accession>A0ABV1JBN1</accession>
<comment type="caution">
    <text evidence="4">The sequence shown here is derived from an EMBL/GenBank/DDBJ whole genome shotgun (WGS) entry which is preliminary data.</text>
</comment>
<dbReference type="EMBL" id="JBBNOP010000004">
    <property type="protein sequence ID" value="MEQ3362498.1"/>
    <property type="molecule type" value="Genomic_DNA"/>
</dbReference>
<name>A0ABV1JBN1_9ACTN</name>
<keyword evidence="2" id="KW-0472">Membrane</keyword>
<evidence type="ECO:0000256" key="1">
    <source>
        <dbReference type="SAM" id="MobiDB-lite"/>
    </source>
</evidence>
<evidence type="ECO:0000313" key="4">
    <source>
        <dbReference type="EMBL" id="MEQ3362498.1"/>
    </source>
</evidence>
<keyword evidence="2" id="KW-0812">Transmembrane</keyword>
<feature type="domain" description="Peptidase C39-like" evidence="3">
    <location>
        <begin position="154"/>
        <end position="286"/>
    </location>
</feature>
<evidence type="ECO:0000313" key="5">
    <source>
        <dbReference type="Proteomes" id="UP001487305"/>
    </source>
</evidence>
<dbReference type="RefSeq" id="WP_102374499.1">
    <property type="nucleotide sequence ID" value="NZ_DBFADM010000044.1"/>
</dbReference>
<feature type="region of interest" description="Disordered" evidence="1">
    <location>
        <begin position="29"/>
        <end position="50"/>
    </location>
</feature>
<keyword evidence="2" id="KW-1133">Transmembrane helix</keyword>
<dbReference type="InterPro" id="IPR039564">
    <property type="entry name" value="Peptidase_C39-like"/>
</dbReference>
<protein>
    <submittedName>
        <fullName evidence="4">C39 family peptidase</fullName>
    </submittedName>
</protein>
<dbReference type="Gene3D" id="3.90.70.10">
    <property type="entry name" value="Cysteine proteinases"/>
    <property type="match status" value="1"/>
</dbReference>
<gene>
    <name evidence="4" type="ORF">AAA083_05875</name>
</gene>
<keyword evidence="5" id="KW-1185">Reference proteome</keyword>
<organism evidence="4 5">
    <name type="scientific">Raoultibacter massiliensis</name>
    <dbReference type="NCBI Taxonomy" id="1852371"/>
    <lineage>
        <taxon>Bacteria</taxon>
        <taxon>Bacillati</taxon>
        <taxon>Actinomycetota</taxon>
        <taxon>Coriobacteriia</taxon>
        <taxon>Eggerthellales</taxon>
        <taxon>Eggerthellaceae</taxon>
        <taxon>Raoultibacter</taxon>
    </lineage>
</organism>
<dbReference type="Proteomes" id="UP001487305">
    <property type="component" value="Unassembled WGS sequence"/>
</dbReference>
<reference evidence="4 5" key="1">
    <citation type="submission" date="2024-04" db="EMBL/GenBank/DDBJ databases">
        <title>Human intestinal bacterial collection.</title>
        <authorList>
            <person name="Pauvert C."/>
            <person name="Hitch T.C.A."/>
            <person name="Clavel T."/>
        </authorList>
    </citation>
    <scope>NUCLEOTIDE SEQUENCE [LARGE SCALE GENOMIC DNA]</scope>
    <source>
        <strain evidence="4 5">CLA-KB-H42</strain>
    </source>
</reference>
<evidence type="ECO:0000259" key="3">
    <source>
        <dbReference type="Pfam" id="PF13529"/>
    </source>
</evidence>
<evidence type="ECO:0000256" key="2">
    <source>
        <dbReference type="SAM" id="Phobius"/>
    </source>
</evidence>
<proteinExistence type="predicted"/>